<name>A0ABX1T9X1_9PROT</name>
<keyword evidence="2" id="KW-0812">Transmembrane</keyword>
<evidence type="ECO:0000313" key="5">
    <source>
        <dbReference type="Proteomes" id="UP000886469"/>
    </source>
</evidence>
<sequence length="660" mass="71480">MTLRRRLFLFVSTLIAIGLPSVGVVFAYVSWLSVLERTERDGILIAQTLAQSVTFIQQVPTALEQIIDKNVLTQADIVAQLTHLAQQKKTSALEINRALRTIAVRNGIPEVWVTDASGKPLFWSLDDLDASIALDSGLTLQPEFKPLLQGQQYSLSTDLKYRTIDHRELYYGAVTMPDRSGGMTLIAHRPNLANSIIQNVGLKRMVDSVLSGALIDAIWIFNENLEALAVSSVTGIDGTAALGDGQRAFIETVLNTSTPASYFENKALFRHALLYVAAPTFGADGLPNGAALMRLPVNMEAELYLLLTIGGGVTVVMLLLGMALALPFLNRIVRPLARLTVQTHRLVAHHFDPDQEMHAELLKVSENRKDEVGYLGNALYSMVTTLKTHIADLKATTAAKERIEGEMSAARAIQMGMLPRSFGLPAPGARFDLHAVLEPAKAVGGDLFDFFPLDEHRLFFLIGDVSDKGVAAALFMAVTKTLFAVEAKRDSASVGSIMERVNHSLCESNPEGMFVTVFAGILDLRTGEISCSDGGHELPFLLRRDGGAAIIEKKKGGLVLGFVAESVYRNDLIQLQPGEGLVIYTDGVTEAMNGEHELFNATRLGDSLAAIPPACSARTIIDSVMFAVRAFVGTHPQSDDITLLALRWHGPSGTGLPSAE</sequence>
<dbReference type="RefSeq" id="WP_169070124.1">
    <property type="nucleotide sequence ID" value="NZ_JAZKUC010000001.1"/>
</dbReference>
<accession>A0ABX1T9X1</accession>
<evidence type="ECO:0000313" key="4">
    <source>
        <dbReference type="EMBL" id="NMQ05370.1"/>
    </source>
</evidence>
<keyword evidence="5" id="KW-1185">Reference proteome</keyword>
<dbReference type="InterPro" id="IPR036457">
    <property type="entry name" value="PPM-type-like_dom_sf"/>
</dbReference>
<keyword evidence="2" id="KW-1133">Transmembrane helix</keyword>
<comment type="caution">
    <text evidence="4">The sequence shown here is derived from an EMBL/GenBank/DDBJ whole genome shotgun (WGS) entry which is preliminary data.</text>
</comment>
<protein>
    <submittedName>
        <fullName evidence="4">HAMP domain-containing protein</fullName>
    </submittedName>
</protein>
<keyword evidence="1" id="KW-0378">Hydrolase</keyword>
<dbReference type="InterPro" id="IPR052016">
    <property type="entry name" value="Bact_Sigma-Reg"/>
</dbReference>
<gene>
    <name evidence="4" type="ORF">E4Q08_08840</name>
</gene>
<dbReference type="PROSITE" id="PS50885">
    <property type="entry name" value="HAMP"/>
    <property type="match status" value="1"/>
</dbReference>
<feature type="transmembrane region" description="Helical" evidence="2">
    <location>
        <begin position="303"/>
        <end position="329"/>
    </location>
</feature>
<dbReference type="InterPro" id="IPR003660">
    <property type="entry name" value="HAMP_dom"/>
</dbReference>
<dbReference type="EMBL" id="SPMX01000020">
    <property type="protein sequence ID" value="NMQ05370.1"/>
    <property type="molecule type" value="Genomic_DNA"/>
</dbReference>
<evidence type="ECO:0000259" key="3">
    <source>
        <dbReference type="PROSITE" id="PS50885"/>
    </source>
</evidence>
<reference evidence="4" key="1">
    <citation type="submission" date="2019-03" db="EMBL/GenBank/DDBJ databases">
        <title>Metabolic reconstructions from genomes of highly enriched 'Candidatus Accumulibacter' and 'Candidatus Competibacter' bioreactor populations.</title>
        <authorList>
            <person name="Annavajhala M.K."/>
            <person name="Welles L."/>
            <person name="Abbas B."/>
            <person name="Sorokin D."/>
            <person name="Park H."/>
            <person name="Van Loosdrecht M."/>
            <person name="Chandran K."/>
        </authorList>
    </citation>
    <scope>NUCLEOTIDE SEQUENCE</scope>
    <source>
        <strain evidence="4">SBR_L</strain>
    </source>
</reference>
<dbReference type="PANTHER" id="PTHR43156">
    <property type="entry name" value="STAGE II SPORULATION PROTEIN E-RELATED"/>
    <property type="match status" value="1"/>
</dbReference>
<dbReference type="Gene3D" id="6.10.340.10">
    <property type="match status" value="1"/>
</dbReference>
<keyword evidence="2" id="KW-0472">Membrane</keyword>
<dbReference type="Proteomes" id="UP000886469">
    <property type="component" value="Unassembled WGS sequence"/>
</dbReference>
<evidence type="ECO:0000256" key="1">
    <source>
        <dbReference type="ARBA" id="ARBA00022801"/>
    </source>
</evidence>
<dbReference type="SMART" id="SM00331">
    <property type="entry name" value="PP2C_SIG"/>
    <property type="match status" value="1"/>
</dbReference>
<dbReference type="InterPro" id="IPR001932">
    <property type="entry name" value="PPM-type_phosphatase-like_dom"/>
</dbReference>
<dbReference type="Gene3D" id="3.60.40.10">
    <property type="entry name" value="PPM-type phosphatase domain"/>
    <property type="match status" value="1"/>
</dbReference>
<dbReference type="PANTHER" id="PTHR43156:SF2">
    <property type="entry name" value="STAGE II SPORULATION PROTEIN E"/>
    <property type="match status" value="1"/>
</dbReference>
<proteinExistence type="predicted"/>
<feature type="domain" description="HAMP" evidence="3">
    <location>
        <begin position="330"/>
        <end position="391"/>
    </location>
</feature>
<dbReference type="Pfam" id="PF07228">
    <property type="entry name" value="SpoIIE"/>
    <property type="match status" value="1"/>
</dbReference>
<dbReference type="CDD" id="cd06225">
    <property type="entry name" value="HAMP"/>
    <property type="match status" value="1"/>
</dbReference>
<evidence type="ECO:0000256" key="2">
    <source>
        <dbReference type="SAM" id="Phobius"/>
    </source>
</evidence>
<organism evidence="4 5">
    <name type="scientific">Candidatus Accumulibacter contiguus</name>
    <dbReference type="NCBI Taxonomy" id="2954381"/>
    <lineage>
        <taxon>Bacteria</taxon>
        <taxon>Pseudomonadati</taxon>
        <taxon>Pseudomonadota</taxon>
        <taxon>Betaproteobacteria</taxon>
        <taxon>Candidatus Accumulibacter</taxon>
    </lineage>
</organism>